<protein>
    <submittedName>
        <fullName evidence="1">Uncharacterized protein</fullName>
    </submittedName>
</protein>
<comment type="caution">
    <text evidence="1">The sequence shown here is derived from an EMBL/GenBank/DDBJ whole genome shotgun (WGS) entry which is preliminary data.</text>
</comment>
<organism evidence="1 2">
    <name type="scientific">Hymenobacter glaciei</name>
    <dbReference type="NCBI Taxonomy" id="877209"/>
    <lineage>
        <taxon>Bacteria</taxon>
        <taxon>Pseudomonadati</taxon>
        <taxon>Bacteroidota</taxon>
        <taxon>Cytophagia</taxon>
        <taxon>Cytophagales</taxon>
        <taxon>Hymenobacteraceae</taxon>
        <taxon>Hymenobacter</taxon>
    </lineage>
</organism>
<name>A0ABP7USJ8_9BACT</name>
<keyword evidence="2" id="KW-1185">Reference proteome</keyword>
<evidence type="ECO:0000313" key="1">
    <source>
        <dbReference type="EMBL" id="GAA4051370.1"/>
    </source>
</evidence>
<evidence type="ECO:0000313" key="2">
    <source>
        <dbReference type="Proteomes" id="UP001501469"/>
    </source>
</evidence>
<dbReference type="Proteomes" id="UP001501469">
    <property type="component" value="Unassembled WGS sequence"/>
</dbReference>
<accession>A0ABP7USJ8</accession>
<dbReference type="EMBL" id="BAABDK010000032">
    <property type="protein sequence ID" value="GAA4051370.1"/>
    <property type="molecule type" value="Genomic_DNA"/>
</dbReference>
<sequence length="277" mass="29489">MPFAIVEIPTRHIGVQATEQGTFVLALPGALTSADSLRVTSLGYYARPFAVPTASPCRLPLRASAVALPEAVVRPPGPPTVLGPTANGDHFGFSGSVVSAISSKGWQVARKFEPGSQGVIQAARFFIKPGSHCGKTSLQAPFRVRIYAADGPNGSPGTDLLTTSVLTAASRKGWHQVDLLLYQLAVPAAGFYVAMEWVYTDAKFGCEYIYNTSSEKEKKTGHSYGPSLGGYYDASPSSTWYLTTGHPWQPSLHRLIPGIPDKGEISNAAIQALIQPD</sequence>
<proteinExistence type="predicted"/>
<reference evidence="2" key="1">
    <citation type="journal article" date="2019" name="Int. J. Syst. Evol. Microbiol.">
        <title>The Global Catalogue of Microorganisms (GCM) 10K type strain sequencing project: providing services to taxonomists for standard genome sequencing and annotation.</title>
        <authorList>
            <consortium name="The Broad Institute Genomics Platform"/>
            <consortium name="The Broad Institute Genome Sequencing Center for Infectious Disease"/>
            <person name="Wu L."/>
            <person name="Ma J."/>
        </authorList>
    </citation>
    <scope>NUCLEOTIDE SEQUENCE [LARGE SCALE GENOMIC DNA]</scope>
    <source>
        <strain evidence="2">JCM 17225</strain>
    </source>
</reference>
<gene>
    <name evidence="1" type="ORF">GCM10022409_42680</name>
</gene>